<dbReference type="RefSeq" id="WP_002256619.1">
    <property type="nucleotide sequence ID" value="NZ_CP020401.2"/>
</dbReference>
<evidence type="ECO:0000313" key="1">
    <source>
        <dbReference type="EMBL" id="SUA18818.1"/>
    </source>
</evidence>
<dbReference type="EMBL" id="UGRP01000001">
    <property type="protein sequence ID" value="SUA18818.1"/>
    <property type="molecule type" value="Genomic_DNA"/>
</dbReference>
<name>A0A1V0G8B3_NEIME</name>
<accession>A0A1V0G8B3</accession>
<organism evidence="1 2">
    <name type="scientific">Neisseria meningitidis</name>
    <dbReference type="NCBI Taxonomy" id="487"/>
    <lineage>
        <taxon>Bacteria</taxon>
        <taxon>Pseudomonadati</taxon>
        <taxon>Pseudomonadota</taxon>
        <taxon>Betaproteobacteria</taxon>
        <taxon>Neisseriales</taxon>
        <taxon>Neisseriaceae</taxon>
        <taxon>Neisseria</taxon>
    </lineage>
</organism>
<sequence>MTGFISNAFIGLKEAGSLLKGFNQLKTEAEVAQKTIELNQIIAGIQTDLFEAQSSYTAAISRIDELEKELVAVKNWSTEKQRYQLYELAPGSFVYRLKTEMANSEPIHDICPQCYEQGVKSILQFNGYEGAFHKYSCSRCQTIILGERLKSDVEVFSVGGSRYGRLTDGY</sequence>
<proteinExistence type="predicted"/>
<gene>
    <name evidence="1" type="ORF">NCTC8554_00501</name>
</gene>
<evidence type="ECO:0000313" key="2">
    <source>
        <dbReference type="Proteomes" id="UP000254176"/>
    </source>
</evidence>
<protein>
    <submittedName>
        <fullName evidence="1">Phage protein</fullName>
    </submittedName>
</protein>
<dbReference type="Proteomes" id="UP000254176">
    <property type="component" value="Unassembled WGS sequence"/>
</dbReference>
<reference evidence="1 2" key="1">
    <citation type="submission" date="2018-06" db="EMBL/GenBank/DDBJ databases">
        <authorList>
            <consortium name="Pathogen Informatics"/>
            <person name="Doyle S."/>
        </authorList>
    </citation>
    <scope>NUCLEOTIDE SEQUENCE [LARGE SCALE GENOMIC DNA]</scope>
    <source>
        <strain evidence="1 2">NCTC8554</strain>
    </source>
</reference>
<dbReference type="AlphaFoldDB" id="A0A1V0G8B3"/>